<feature type="transmembrane region" description="Helical" evidence="6">
    <location>
        <begin position="331"/>
        <end position="350"/>
    </location>
</feature>
<feature type="transmembrane region" description="Helical" evidence="6">
    <location>
        <begin position="424"/>
        <end position="442"/>
    </location>
</feature>
<gene>
    <name evidence="8" type="ORF">B7463_g1284</name>
</gene>
<evidence type="ECO:0000256" key="4">
    <source>
        <dbReference type="ARBA" id="ARBA00022989"/>
    </source>
</evidence>
<feature type="transmembrane region" description="Helical" evidence="6">
    <location>
        <begin position="152"/>
        <end position="173"/>
    </location>
</feature>
<dbReference type="Gene3D" id="1.20.1250.20">
    <property type="entry name" value="MFS general substrate transporter like domains"/>
    <property type="match status" value="2"/>
</dbReference>
<evidence type="ECO:0000256" key="6">
    <source>
        <dbReference type="SAM" id="Phobius"/>
    </source>
</evidence>
<dbReference type="SUPFAM" id="SSF103473">
    <property type="entry name" value="MFS general substrate transporter"/>
    <property type="match status" value="1"/>
</dbReference>
<keyword evidence="9" id="KW-1185">Reference proteome</keyword>
<organism evidence="8 9">
    <name type="scientific">Scytalidium lignicola</name>
    <name type="common">Hyphomycete</name>
    <dbReference type="NCBI Taxonomy" id="5539"/>
    <lineage>
        <taxon>Eukaryota</taxon>
        <taxon>Fungi</taxon>
        <taxon>Dikarya</taxon>
        <taxon>Ascomycota</taxon>
        <taxon>Pezizomycotina</taxon>
        <taxon>Leotiomycetes</taxon>
        <taxon>Leotiomycetes incertae sedis</taxon>
        <taxon>Scytalidium</taxon>
    </lineage>
</organism>
<evidence type="ECO:0000259" key="7">
    <source>
        <dbReference type="PROSITE" id="PS50850"/>
    </source>
</evidence>
<dbReference type="InterPro" id="IPR011701">
    <property type="entry name" value="MFS"/>
</dbReference>
<comment type="caution">
    <text evidence="8">The sequence shown here is derived from an EMBL/GenBank/DDBJ whole genome shotgun (WGS) entry which is preliminary data.</text>
</comment>
<protein>
    <recommendedName>
        <fullName evidence="7">Major facilitator superfamily (MFS) profile domain-containing protein</fullName>
    </recommendedName>
</protein>
<feature type="transmembrane region" description="Helical" evidence="6">
    <location>
        <begin position="215"/>
        <end position="237"/>
    </location>
</feature>
<dbReference type="PROSITE" id="PS50850">
    <property type="entry name" value="MFS"/>
    <property type="match status" value="1"/>
</dbReference>
<evidence type="ECO:0000256" key="3">
    <source>
        <dbReference type="ARBA" id="ARBA00022692"/>
    </source>
</evidence>
<evidence type="ECO:0000313" key="9">
    <source>
        <dbReference type="Proteomes" id="UP000258309"/>
    </source>
</evidence>
<keyword evidence="3 6" id="KW-0812">Transmembrane</keyword>
<keyword evidence="5 6" id="KW-0472">Membrane</keyword>
<dbReference type="Pfam" id="PF07690">
    <property type="entry name" value="MFS_1"/>
    <property type="match status" value="1"/>
</dbReference>
<keyword evidence="4 6" id="KW-1133">Transmembrane helix</keyword>
<dbReference type="PANTHER" id="PTHR43791">
    <property type="entry name" value="PERMEASE-RELATED"/>
    <property type="match status" value="1"/>
</dbReference>
<dbReference type="InterPro" id="IPR036259">
    <property type="entry name" value="MFS_trans_sf"/>
</dbReference>
<dbReference type="GO" id="GO:0022857">
    <property type="term" value="F:transmembrane transporter activity"/>
    <property type="evidence" value="ECO:0007669"/>
    <property type="project" value="InterPro"/>
</dbReference>
<evidence type="ECO:0000256" key="5">
    <source>
        <dbReference type="ARBA" id="ARBA00023136"/>
    </source>
</evidence>
<feature type="transmembrane region" description="Helical" evidence="6">
    <location>
        <begin position="182"/>
        <end position="203"/>
    </location>
</feature>
<proteinExistence type="predicted"/>
<dbReference type="AlphaFoldDB" id="A0A3E2HNS9"/>
<dbReference type="OrthoDB" id="2985014at2759"/>
<feature type="domain" description="Major facilitator superfamily (MFS) profile" evidence="7">
    <location>
        <begin position="56"/>
        <end position="505"/>
    </location>
</feature>
<feature type="non-terminal residue" evidence="8">
    <location>
        <position position="1"/>
    </location>
</feature>
<keyword evidence="2" id="KW-0813">Transport</keyword>
<dbReference type="FunFam" id="1.20.1250.20:FF:000106">
    <property type="entry name" value="MFS transporter, putative"/>
    <property type="match status" value="1"/>
</dbReference>
<feature type="transmembrane region" description="Helical" evidence="6">
    <location>
        <begin position="122"/>
        <end position="140"/>
    </location>
</feature>
<feature type="transmembrane region" description="Helical" evidence="6">
    <location>
        <begin position="389"/>
        <end position="412"/>
    </location>
</feature>
<name>A0A3E2HNS9_SCYLI</name>
<sequence>MAATVQQNLYQGDEKNSATIEGHIFEDSQNDSSASSIVDWTEEEERKIVRKLDCIVMPLLMLGFVALQLDRGNIGNTLTDNFLKDVGITQDQFNVGQQLMSLGIVLLEIPSNLILYRLGPSIWISSQIFAWGLVATFQSFQKGLSPYYVTRLFLGLCESGFIPAGLFTITMWYKRDETSKRFAWFFIGNMGAQAATGLIAYGILHMRGVAGLTGWQWLFILEGLFTILVSFILAALFPGVPSKAKSLLGVQYFSDRELHIIRQRVLLDDPTKATGRSNITRKELTSTLSDWRIYPHLLMTICALAPSGVFWSYAPTLVHSFGYPALKSNALVSVGGWVLLVTNVSAGWIADRVKRRGPVVLGFVIIWWAFALGNLILAVTNSTNKTGRYALLTLAIGFGSPWHAVNGSWLALNARSPGERSIRMAMFIMSANCSGIVGSQLFQAKDAPKYHTGWTVIVCLISTAIIFVSFNIIQYWISNKRIDAKNRGEIGFGENSEKNIRRYYT</sequence>
<dbReference type="InterPro" id="IPR020846">
    <property type="entry name" value="MFS_dom"/>
</dbReference>
<evidence type="ECO:0000313" key="8">
    <source>
        <dbReference type="EMBL" id="RFU35018.1"/>
    </source>
</evidence>
<comment type="subcellular location">
    <subcellularLocation>
        <location evidence="1">Membrane</location>
        <topology evidence="1">Multi-pass membrane protein</topology>
    </subcellularLocation>
</comment>
<reference evidence="8 9" key="1">
    <citation type="submission" date="2018-05" db="EMBL/GenBank/DDBJ databases">
        <title>Draft genome sequence of Scytalidium lignicola DSM 105466, a ubiquitous saprotrophic fungus.</title>
        <authorList>
            <person name="Buettner E."/>
            <person name="Gebauer A.M."/>
            <person name="Hofrichter M."/>
            <person name="Liers C."/>
            <person name="Kellner H."/>
        </authorList>
    </citation>
    <scope>NUCLEOTIDE SEQUENCE [LARGE SCALE GENOMIC DNA]</scope>
    <source>
        <strain evidence="8 9">DSM 105466</strain>
    </source>
</reference>
<dbReference type="Proteomes" id="UP000258309">
    <property type="component" value="Unassembled WGS sequence"/>
</dbReference>
<feature type="non-terminal residue" evidence="8">
    <location>
        <position position="505"/>
    </location>
</feature>
<dbReference type="EMBL" id="NCSJ02000013">
    <property type="protein sequence ID" value="RFU35018.1"/>
    <property type="molecule type" value="Genomic_DNA"/>
</dbReference>
<feature type="transmembrane region" description="Helical" evidence="6">
    <location>
        <begin position="357"/>
        <end position="377"/>
    </location>
</feature>
<dbReference type="GO" id="GO:0016020">
    <property type="term" value="C:membrane"/>
    <property type="evidence" value="ECO:0007669"/>
    <property type="project" value="UniProtKB-SubCell"/>
</dbReference>
<dbReference type="PANTHER" id="PTHR43791:SF32">
    <property type="entry name" value="MAJOR FACILITATOR SUPERFAMILY (MFS) PROFILE DOMAIN-CONTAINING PROTEIN"/>
    <property type="match status" value="1"/>
</dbReference>
<evidence type="ECO:0000256" key="2">
    <source>
        <dbReference type="ARBA" id="ARBA00022448"/>
    </source>
</evidence>
<accession>A0A3E2HNS9</accession>
<evidence type="ECO:0000256" key="1">
    <source>
        <dbReference type="ARBA" id="ARBA00004141"/>
    </source>
</evidence>
<dbReference type="OMA" id="WHEIRRT"/>
<feature type="transmembrane region" description="Helical" evidence="6">
    <location>
        <begin position="291"/>
        <end position="311"/>
    </location>
</feature>
<feature type="transmembrane region" description="Helical" evidence="6">
    <location>
        <begin position="454"/>
        <end position="477"/>
    </location>
</feature>